<organism evidence="1 2">
    <name type="scientific">Cuscuta campestris</name>
    <dbReference type="NCBI Taxonomy" id="132261"/>
    <lineage>
        <taxon>Eukaryota</taxon>
        <taxon>Viridiplantae</taxon>
        <taxon>Streptophyta</taxon>
        <taxon>Embryophyta</taxon>
        <taxon>Tracheophyta</taxon>
        <taxon>Spermatophyta</taxon>
        <taxon>Magnoliopsida</taxon>
        <taxon>eudicotyledons</taxon>
        <taxon>Gunneridae</taxon>
        <taxon>Pentapetalae</taxon>
        <taxon>asterids</taxon>
        <taxon>lamiids</taxon>
        <taxon>Solanales</taxon>
        <taxon>Convolvulaceae</taxon>
        <taxon>Cuscuteae</taxon>
        <taxon>Cuscuta</taxon>
        <taxon>Cuscuta subgen. Grammica</taxon>
        <taxon>Cuscuta sect. Cleistogrammica</taxon>
    </lineage>
</organism>
<dbReference type="EMBL" id="OOIL02000879">
    <property type="protein sequence ID" value="VFQ70079.1"/>
    <property type="molecule type" value="Genomic_DNA"/>
</dbReference>
<protein>
    <submittedName>
        <fullName evidence="1">Uncharacterized protein</fullName>
    </submittedName>
</protein>
<gene>
    <name evidence="1" type="ORF">CCAM_LOCUS11855</name>
</gene>
<name>A0A484L197_9ASTE</name>
<reference evidence="1 2" key="1">
    <citation type="submission" date="2018-04" db="EMBL/GenBank/DDBJ databases">
        <authorList>
            <person name="Vogel A."/>
        </authorList>
    </citation>
    <scope>NUCLEOTIDE SEQUENCE [LARGE SCALE GENOMIC DNA]</scope>
</reference>
<dbReference type="Proteomes" id="UP000595140">
    <property type="component" value="Unassembled WGS sequence"/>
</dbReference>
<dbReference type="AlphaFoldDB" id="A0A484L197"/>
<proteinExistence type="predicted"/>
<sequence length="67" mass="7911">MVLVPSTLSKGQAFFGNYKANCKKNSGAKEFREYIGLQLKVTNFNEEMFFKYYELNVIIYVWWSGRI</sequence>
<accession>A0A484L197</accession>
<keyword evidence="2" id="KW-1185">Reference proteome</keyword>
<evidence type="ECO:0000313" key="1">
    <source>
        <dbReference type="EMBL" id="VFQ70079.1"/>
    </source>
</evidence>
<evidence type="ECO:0000313" key="2">
    <source>
        <dbReference type="Proteomes" id="UP000595140"/>
    </source>
</evidence>